<comment type="caution">
    <text evidence="2">The sequence shown here is derived from an EMBL/GenBank/DDBJ whole genome shotgun (WGS) entry which is preliminary data.</text>
</comment>
<feature type="compositionally biased region" description="Polar residues" evidence="1">
    <location>
        <begin position="389"/>
        <end position="404"/>
    </location>
</feature>
<organism evidence="2 3">
    <name type="scientific">Lactarius akahatsu</name>
    <dbReference type="NCBI Taxonomy" id="416441"/>
    <lineage>
        <taxon>Eukaryota</taxon>
        <taxon>Fungi</taxon>
        <taxon>Dikarya</taxon>
        <taxon>Basidiomycota</taxon>
        <taxon>Agaricomycotina</taxon>
        <taxon>Agaricomycetes</taxon>
        <taxon>Russulales</taxon>
        <taxon>Russulaceae</taxon>
        <taxon>Lactarius</taxon>
    </lineage>
</organism>
<sequence length="529" mass="58081">MPVMSLTPHFDPLTSLKLQLFPTPSPAPRHRRNSSSSELSSRCPVKPATGPHPQKNIPAAQGATVYQQHKVLRPPKKLRSRLTGLATPFHVDIRRRPQGVLPLSRLPSRTLKGKTKLQRRTPNVDTVLGNKPANYKPMFRREFWGDAAGSARPDLLTPDIPTSASPLESYIAATTPSHRQSQPGGSEGPLRVFDGHPSSPIRFPVQGEPFSAWARPSNYGVCAVTLATKYFRDVRLLPTQVASKEGPTPIGYRQCNDVDIHEWYGISHTSLTSEHLDEHLSGPVESDNGMADLIGNSWDNDSSGGDINMQRSDAEGDDNPGETSDANVMITEGGDKAYDSGDSDGSSRCGDGNANSENGDSTNDNSTGDNGSAPNISERSSTEDGETDGAQTTGRSSPASSQETISRKRLLSFLARDIKCIRKQPQDAPCTKGDIQMMLDHLHRVVKLEENQTIHKKTRSRSTRPSIPDKRKVPSLPTDHRKRANMTMKAHLKMKNCQYESEDPVAYLKVQIMTSSREKKNKRRGKESG</sequence>
<dbReference type="AlphaFoldDB" id="A0AAD4Q7X2"/>
<evidence type="ECO:0000313" key="2">
    <source>
        <dbReference type="EMBL" id="KAH8979274.1"/>
    </source>
</evidence>
<dbReference type="EMBL" id="JAKELL010000179">
    <property type="protein sequence ID" value="KAH8979274.1"/>
    <property type="molecule type" value="Genomic_DNA"/>
</dbReference>
<feature type="compositionally biased region" description="Polar residues" evidence="1">
    <location>
        <begin position="175"/>
        <end position="184"/>
    </location>
</feature>
<keyword evidence="3" id="KW-1185">Reference proteome</keyword>
<reference evidence="2" key="1">
    <citation type="submission" date="2022-01" db="EMBL/GenBank/DDBJ databases">
        <title>Comparative genomics reveals a dynamic genome evolution in the ectomycorrhizal milk-cap (Lactarius) mushrooms.</title>
        <authorList>
            <consortium name="DOE Joint Genome Institute"/>
            <person name="Lebreton A."/>
            <person name="Tang N."/>
            <person name="Kuo A."/>
            <person name="LaButti K."/>
            <person name="Drula E."/>
            <person name="Barry K."/>
            <person name="Clum A."/>
            <person name="Lipzen A."/>
            <person name="Mousain D."/>
            <person name="Ng V."/>
            <person name="Wang R."/>
            <person name="Wang X."/>
            <person name="Dai Y."/>
            <person name="Henrissat B."/>
            <person name="Grigoriev I.V."/>
            <person name="Guerin-Laguette A."/>
            <person name="Yu F."/>
            <person name="Martin F.M."/>
        </authorList>
    </citation>
    <scope>NUCLEOTIDE SEQUENCE</scope>
    <source>
        <strain evidence="2">QP</strain>
    </source>
</reference>
<gene>
    <name evidence="2" type="ORF">EDB92DRAFT_1905392</name>
</gene>
<proteinExistence type="predicted"/>
<feature type="compositionally biased region" description="Polar residues" evidence="1">
    <location>
        <begin position="353"/>
        <end position="379"/>
    </location>
</feature>
<feature type="region of interest" description="Disordered" evidence="1">
    <location>
        <begin position="175"/>
        <end position="198"/>
    </location>
</feature>
<feature type="compositionally biased region" description="Low complexity" evidence="1">
    <location>
        <begin position="343"/>
        <end position="352"/>
    </location>
</feature>
<name>A0AAD4Q7X2_9AGAM</name>
<evidence type="ECO:0000313" key="3">
    <source>
        <dbReference type="Proteomes" id="UP001201163"/>
    </source>
</evidence>
<evidence type="ECO:0000256" key="1">
    <source>
        <dbReference type="SAM" id="MobiDB-lite"/>
    </source>
</evidence>
<feature type="region of interest" description="Disordered" evidence="1">
    <location>
        <begin position="277"/>
        <end position="405"/>
    </location>
</feature>
<feature type="region of interest" description="Disordered" evidence="1">
    <location>
        <begin position="21"/>
        <end position="57"/>
    </location>
</feature>
<feature type="region of interest" description="Disordered" evidence="1">
    <location>
        <begin position="453"/>
        <end position="478"/>
    </location>
</feature>
<feature type="compositionally biased region" description="Polar residues" evidence="1">
    <location>
        <begin position="297"/>
        <end position="311"/>
    </location>
</feature>
<protein>
    <submittedName>
        <fullName evidence="2">Uncharacterized protein</fullName>
    </submittedName>
</protein>
<accession>A0AAD4Q7X2</accession>
<dbReference type="Proteomes" id="UP001201163">
    <property type="component" value="Unassembled WGS sequence"/>
</dbReference>